<evidence type="ECO:0000313" key="3">
    <source>
        <dbReference type="Proteomes" id="UP000184112"/>
    </source>
</evidence>
<feature type="signal peptide" evidence="1">
    <location>
        <begin position="1"/>
        <end position="22"/>
    </location>
</feature>
<dbReference type="Proteomes" id="UP000184112">
    <property type="component" value="Unassembled WGS sequence"/>
</dbReference>
<proteinExistence type="predicted"/>
<dbReference type="EMBL" id="FQWH01000001">
    <property type="protein sequence ID" value="SHF93030.1"/>
    <property type="molecule type" value="Genomic_DNA"/>
</dbReference>
<accession>A0A1M5FNC4</accession>
<feature type="chain" id="PRO_5013359202" evidence="1">
    <location>
        <begin position="23"/>
        <end position="281"/>
    </location>
</feature>
<sequence>MNNTKKSFFALLIILISIQSFAQKIKIDKQEIKLDDKTIGFIEGKKPFFKILSLDKSYAVIVELKKAPNEESLVLPWIELQDEKTGRYNELEFKSRKFSAFNYDRSVVYELFDRNYINAEGLNKTALENFINGELTGISEKRYGVQDQIENAENIADTYKIGIDDFGVIYSIKAQNPDPEDKRIGFIRMISPSSNGDLKYEVIDLDNNLIATWFARGGTFSGYEKLLNQELITFNGKVFKAAFENRGNPVGYKMSNDVTAMNIVRVLVGNGYTLGSHLRRN</sequence>
<dbReference type="RefSeq" id="WP_073407727.1">
    <property type="nucleotide sequence ID" value="NZ_FQWH01000001.1"/>
</dbReference>
<keyword evidence="1" id="KW-0732">Signal</keyword>
<protein>
    <submittedName>
        <fullName evidence="2">Uncharacterized protein</fullName>
    </submittedName>
</protein>
<reference evidence="2 3" key="1">
    <citation type="submission" date="2016-11" db="EMBL/GenBank/DDBJ databases">
        <authorList>
            <person name="Jaros S."/>
            <person name="Januszkiewicz K."/>
            <person name="Wedrychowicz H."/>
        </authorList>
    </citation>
    <scope>NUCLEOTIDE SEQUENCE [LARGE SCALE GENOMIC DNA]</scope>
    <source>
        <strain evidence="2 3">DSM 6792</strain>
    </source>
</reference>
<evidence type="ECO:0000313" key="2">
    <source>
        <dbReference type="EMBL" id="SHF93030.1"/>
    </source>
</evidence>
<dbReference type="AlphaFoldDB" id="A0A1M5FNC4"/>
<evidence type="ECO:0000256" key="1">
    <source>
        <dbReference type="SAM" id="SignalP"/>
    </source>
</evidence>
<name>A0A1M5FNC4_FLAJO</name>
<gene>
    <name evidence="2" type="ORF">SAMN05444388_10125</name>
</gene>
<organism evidence="2 3">
    <name type="scientific">Flavobacterium johnsoniae</name>
    <name type="common">Cytophaga johnsonae</name>
    <dbReference type="NCBI Taxonomy" id="986"/>
    <lineage>
        <taxon>Bacteria</taxon>
        <taxon>Pseudomonadati</taxon>
        <taxon>Bacteroidota</taxon>
        <taxon>Flavobacteriia</taxon>
        <taxon>Flavobacteriales</taxon>
        <taxon>Flavobacteriaceae</taxon>
        <taxon>Flavobacterium</taxon>
    </lineage>
</organism>